<dbReference type="Proteomes" id="UP000887577">
    <property type="component" value="Unplaced"/>
</dbReference>
<name>A0A914YWJ1_9BILA</name>
<feature type="transmembrane region" description="Helical" evidence="1">
    <location>
        <begin position="198"/>
        <end position="221"/>
    </location>
</feature>
<keyword evidence="1" id="KW-0472">Membrane</keyword>
<dbReference type="WBParaSite" id="PSU_v2.g245.t1">
    <property type="protein sequence ID" value="PSU_v2.g245.t1"/>
    <property type="gene ID" value="PSU_v2.g245"/>
</dbReference>
<sequence>MQAVIIERLNKFEAVDDRQYFQEYERYKTSLNQKYSLCLHCQEYTNRKLQSINERYIPRLESSVEKLLLLNPFAIARDTLPSFSSSSLISESSSFAQSVFSESRRAPSMCSFSSSRAPSPFGQRNLAPSFFSEPIHSHTFIQSSSESPSSIASGFPDKTSLSRIPSVLKHEQHSFQKLNHIHKNQRQKLYFASGKNTVACNILTLIISFILFITFFDSSQISSNVRFLALEEYLSMDTVNALHICTNYASIIAAFTSALFYYGFNLSKVD</sequence>
<feature type="transmembrane region" description="Helical" evidence="1">
    <location>
        <begin position="241"/>
        <end position="264"/>
    </location>
</feature>
<keyword evidence="1" id="KW-0812">Transmembrane</keyword>
<reference evidence="3" key="1">
    <citation type="submission" date="2022-11" db="UniProtKB">
        <authorList>
            <consortium name="WormBaseParasite"/>
        </authorList>
    </citation>
    <scope>IDENTIFICATION</scope>
</reference>
<organism evidence="2 3">
    <name type="scientific">Panagrolaimus superbus</name>
    <dbReference type="NCBI Taxonomy" id="310955"/>
    <lineage>
        <taxon>Eukaryota</taxon>
        <taxon>Metazoa</taxon>
        <taxon>Ecdysozoa</taxon>
        <taxon>Nematoda</taxon>
        <taxon>Chromadorea</taxon>
        <taxon>Rhabditida</taxon>
        <taxon>Tylenchina</taxon>
        <taxon>Panagrolaimomorpha</taxon>
        <taxon>Panagrolaimoidea</taxon>
        <taxon>Panagrolaimidae</taxon>
        <taxon>Panagrolaimus</taxon>
    </lineage>
</organism>
<keyword evidence="1" id="KW-1133">Transmembrane helix</keyword>
<dbReference type="AlphaFoldDB" id="A0A914YWJ1"/>
<keyword evidence="2" id="KW-1185">Reference proteome</keyword>
<evidence type="ECO:0000313" key="2">
    <source>
        <dbReference type="Proteomes" id="UP000887577"/>
    </source>
</evidence>
<proteinExistence type="predicted"/>
<protein>
    <submittedName>
        <fullName evidence="3">Uncharacterized protein</fullName>
    </submittedName>
</protein>
<evidence type="ECO:0000313" key="3">
    <source>
        <dbReference type="WBParaSite" id="PSU_v2.g245.t1"/>
    </source>
</evidence>
<accession>A0A914YWJ1</accession>
<evidence type="ECO:0000256" key="1">
    <source>
        <dbReference type="SAM" id="Phobius"/>
    </source>
</evidence>